<dbReference type="Gene3D" id="2.60.120.430">
    <property type="entry name" value="Galactose-binding lectin"/>
    <property type="match status" value="1"/>
</dbReference>
<protein>
    <submittedName>
        <fullName evidence="1">Uncharacterized protein</fullName>
    </submittedName>
</protein>
<dbReference type="InterPro" id="IPR008979">
    <property type="entry name" value="Galactose-bd-like_sf"/>
</dbReference>
<name>A0A7W7CNY2_9ACTN</name>
<evidence type="ECO:0000313" key="1">
    <source>
        <dbReference type="EMBL" id="MBB4692053.1"/>
    </source>
</evidence>
<comment type="caution">
    <text evidence="1">The sequence shown here is derived from an EMBL/GenBank/DDBJ whole genome shotgun (WGS) entry which is preliminary data.</text>
</comment>
<dbReference type="SUPFAM" id="SSF49785">
    <property type="entry name" value="Galactose-binding domain-like"/>
    <property type="match status" value="1"/>
</dbReference>
<proteinExistence type="predicted"/>
<sequence>MDARLNTVIHLQYGDVGGTSGVATEGAWEYAVADGTCRVTESAGDQPAYDSRHTVRVEGVTAVNGFVFTAAAEFRSATMTVPAA</sequence>
<dbReference type="EMBL" id="JACHMF010000001">
    <property type="protein sequence ID" value="MBB4692053.1"/>
    <property type="molecule type" value="Genomic_DNA"/>
</dbReference>
<dbReference type="RefSeq" id="WP_239092355.1">
    <property type="nucleotide sequence ID" value="NZ_BOMC01000002.1"/>
</dbReference>
<dbReference type="AlphaFoldDB" id="A0A7W7CNY2"/>
<keyword evidence="2" id="KW-1185">Reference proteome</keyword>
<reference evidence="1 2" key="1">
    <citation type="submission" date="2020-08" db="EMBL/GenBank/DDBJ databases">
        <title>Sequencing the genomes of 1000 actinobacteria strains.</title>
        <authorList>
            <person name="Klenk H.-P."/>
        </authorList>
    </citation>
    <scope>NUCLEOTIDE SEQUENCE [LARGE SCALE GENOMIC DNA]</scope>
    <source>
        <strain evidence="1 2">DSM 45518</strain>
    </source>
</reference>
<gene>
    <name evidence="1" type="ORF">BKA14_002201</name>
</gene>
<accession>A0A7W7CNY2</accession>
<dbReference type="Proteomes" id="UP000542742">
    <property type="component" value="Unassembled WGS sequence"/>
</dbReference>
<evidence type="ECO:0000313" key="2">
    <source>
        <dbReference type="Proteomes" id="UP000542742"/>
    </source>
</evidence>
<organism evidence="1 2">
    <name type="scientific">Paractinoplanes abujensis</name>
    <dbReference type="NCBI Taxonomy" id="882441"/>
    <lineage>
        <taxon>Bacteria</taxon>
        <taxon>Bacillati</taxon>
        <taxon>Actinomycetota</taxon>
        <taxon>Actinomycetes</taxon>
        <taxon>Micromonosporales</taxon>
        <taxon>Micromonosporaceae</taxon>
        <taxon>Paractinoplanes</taxon>
    </lineage>
</organism>